<dbReference type="AlphaFoldDB" id="A0A4S8LR26"/>
<accession>A0A4S8LR26</accession>
<proteinExistence type="predicted"/>
<keyword evidence="2" id="KW-1185">Reference proteome</keyword>
<reference evidence="1 2" key="1">
    <citation type="journal article" date="2019" name="Nat. Ecol. Evol.">
        <title>Megaphylogeny resolves global patterns of mushroom evolution.</title>
        <authorList>
            <person name="Varga T."/>
            <person name="Krizsan K."/>
            <person name="Foldi C."/>
            <person name="Dima B."/>
            <person name="Sanchez-Garcia M."/>
            <person name="Sanchez-Ramirez S."/>
            <person name="Szollosi G.J."/>
            <person name="Szarkandi J.G."/>
            <person name="Papp V."/>
            <person name="Albert L."/>
            <person name="Andreopoulos W."/>
            <person name="Angelini C."/>
            <person name="Antonin V."/>
            <person name="Barry K.W."/>
            <person name="Bougher N.L."/>
            <person name="Buchanan P."/>
            <person name="Buyck B."/>
            <person name="Bense V."/>
            <person name="Catcheside P."/>
            <person name="Chovatia M."/>
            <person name="Cooper J."/>
            <person name="Damon W."/>
            <person name="Desjardin D."/>
            <person name="Finy P."/>
            <person name="Geml J."/>
            <person name="Haridas S."/>
            <person name="Hughes K."/>
            <person name="Justo A."/>
            <person name="Karasinski D."/>
            <person name="Kautmanova I."/>
            <person name="Kiss B."/>
            <person name="Kocsube S."/>
            <person name="Kotiranta H."/>
            <person name="LaButti K.M."/>
            <person name="Lechner B.E."/>
            <person name="Liimatainen K."/>
            <person name="Lipzen A."/>
            <person name="Lukacs Z."/>
            <person name="Mihaltcheva S."/>
            <person name="Morgado L.N."/>
            <person name="Niskanen T."/>
            <person name="Noordeloos M.E."/>
            <person name="Ohm R.A."/>
            <person name="Ortiz-Santana B."/>
            <person name="Ovrebo C."/>
            <person name="Racz N."/>
            <person name="Riley R."/>
            <person name="Savchenko A."/>
            <person name="Shiryaev A."/>
            <person name="Soop K."/>
            <person name="Spirin V."/>
            <person name="Szebenyi C."/>
            <person name="Tomsovsky M."/>
            <person name="Tulloss R.E."/>
            <person name="Uehling J."/>
            <person name="Grigoriev I.V."/>
            <person name="Vagvolgyi C."/>
            <person name="Papp T."/>
            <person name="Martin F.M."/>
            <person name="Miettinen O."/>
            <person name="Hibbett D.S."/>
            <person name="Nagy L.G."/>
        </authorList>
    </citation>
    <scope>NUCLEOTIDE SEQUENCE [LARGE SCALE GENOMIC DNA]</scope>
    <source>
        <strain evidence="1 2">CBS 962.96</strain>
    </source>
</reference>
<gene>
    <name evidence="1" type="ORF">K435DRAFT_673072</name>
</gene>
<feature type="non-terminal residue" evidence="1">
    <location>
        <position position="91"/>
    </location>
</feature>
<sequence length="91" mass="10773">MLQVIHPKRRFVPLVLGPGIPRRDRETSVARHARLMLILFKPWVTVSDLKSDEQSWEEAYQDFLESSCSPRIRQIIDNMQLLHECRDSRDD</sequence>
<evidence type="ECO:0000313" key="2">
    <source>
        <dbReference type="Proteomes" id="UP000297245"/>
    </source>
</evidence>
<protein>
    <submittedName>
        <fullName evidence="1">Uncharacterized protein</fullName>
    </submittedName>
</protein>
<dbReference type="Proteomes" id="UP000297245">
    <property type="component" value="Unassembled WGS sequence"/>
</dbReference>
<name>A0A4S8LR26_DENBC</name>
<evidence type="ECO:0000313" key="1">
    <source>
        <dbReference type="EMBL" id="THU91932.1"/>
    </source>
</evidence>
<dbReference type="EMBL" id="ML179293">
    <property type="protein sequence ID" value="THU91932.1"/>
    <property type="molecule type" value="Genomic_DNA"/>
</dbReference>
<dbReference type="OrthoDB" id="3050185at2759"/>
<organism evidence="1 2">
    <name type="scientific">Dendrothele bispora (strain CBS 962.96)</name>
    <dbReference type="NCBI Taxonomy" id="1314807"/>
    <lineage>
        <taxon>Eukaryota</taxon>
        <taxon>Fungi</taxon>
        <taxon>Dikarya</taxon>
        <taxon>Basidiomycota</taxon>
        <taxon>Agaricomycotina</taxon>
        <taxon>Agaricomycetes</taxon>
        <taxon>Agaricomycetidae</taxon>
        <taxon>Agaricales</taxon>
        <taxon>Agaricales incertae sedis</taxon>
        <taxon>Dendrothele</taxon>
    </lineage>
</organism>